<dbReference type="CDD" id="cd11286">
    <property type="entry name" value="ADF_cofilin_like"/>
    <property type="match status" value="1"/>
</dbReference>
<evidence type="ECO:0000256" key="1">
    <source>
        <dbReference type="ARBA" id="ARBA00006844"/>
    </source>
</evidence>
<dbReference type="PROSITE" id="PS51263">
    <property type="entry name" value="ADF_H"/>
    <property type="match status" value="1"/>
</dbReference>
<proteinExistence type="inferred from homology"/>
<comment type="similarity">
    <text evidence="1">Belongs to the actin-binding proteins ADF family.</text>
</comment>
<evidence type="ECO:0000313" key="4">
    <source>
        <dbReference type="EMBL" id="ROL49667.1"/>
    </source>
</evidence>
<keyword evidence="2" id="KW-0009">Actin-binding</keyword>
<evidence type="ECO:0000259" key="3">
    <source>
        <dbReference type="PROSITE" id="PS51263"/>
    </source>
</evidence>
<name>A0A3N0YTY2_ANAGA</name>
<keyword evidence="5" id="KW-1185">Reference proteome</keyword>
<protein>
    <submittedName>
        <fullName evidence="4">Cofilin-1-A</fullName>
    </submittedName>
</protein>
<dbReference type="SMART" id="SM00102">
    <property type="entry name" value="ADF"/>
    <property type="match status" value="1"/>
</dbReference>
<dbReference type="PRINTS" id="PR00006">
    <property type="entry name" value="COFILIN"/>
</dbReference>
<sequence length="216" mass="23994">MCSQLRTTGGKSGHSGLICCERGRVQIRALLNRFFTVQGINALLSSVSEQAAGMASGVAIDDEVIAYYNLIKVRRQGEDERERFKLVIMRLSEDLKSIIVDHDNCLKVKDVANTGDVFKTVISKLPSKECRYALYDCTYETKESVKEDLVFIINAPDDASLKSKMVCASSKVDLRKKLPGVKFEWQINDPADRDVSNLVEKLGGKGTVKSLEGKRV</sequence>
<evidence type="ECO:0000256" key="2">
    <source>
        <dbReference type="ARBA" id="ARBA00023203"/>
    </source>
</evidence>
<dbReference type="InterPro" id="IPR002108">
    <property type="entry name" value="ADF-H"/>
</dbReference>
<dbReference type="PANTHER" id="PTHR11913">
    <property type="entry name" value="COFILIN-RELATED"/>
    <property type="match status" value="1"/>
</dbReference>
<dbReference type="InterPro" id="IPR017904">
    <property type="entry name" value="ADF/Cofilin"/>
</dbReference>
<dbReference type="Proteomes" id="UP000281406">
    <property type="component" value="Unassembled WGS sequence"/>
</dbReference>
<feature type="domain" description="ADF-H" evidence="3">
    <location>
        <begin position="57"/>
        <end position="203"/>
    </location>
</feature>
<dbReference type="GO" id="GO:0003779">
    <property type="term" value="F:actin binding"/>
    <property type="evidence" value="ECO:0007669"/>
    <property type="project" value="UniProtKB-KW"/>
</dbReference>
<dbReference type="EMBL" id="RJVU01026577">
    <property type="protein sequence ID" value="ROL49667.1"/>
    <property type="molecule type" value="Genomic_DNA"/>
</dbReference>
<dbReference type="SUPFAM" id="SSF55753">
    <property type="entry name" value="Actin depolymerizing proteins"/>
    <property type="match status" value="1"/>
</dbReference>
<accession>A0A3N0YTY2</accession>
<dbReference type="InterPro" id="IPR029006">
    <property type="entry name" value="ADF-H/Gelsolin-like_dom_sf"/>
</dbReference>
<dbReference type="OrthoDB" id="10249245at2759"/>
<dbReference type="AlphaFoldDB" id="A0A3N0YTY2"/>
<dbReference type="Gene3D" id="3.40.20.10">
    <property type="entry name" value="Severin"/>
    <property type="match status" value="1"/>
</dbReference>
<evidence type="ECO:0000313" key="5">
    <source>
        <dbReference type="Proteomes" id="UP000281406"/>
    </source>
</evidence>
<comment type="caution">
    <text evidence="4">The sequence shown here is derived from an EMBL/GenBank/DDBJ whole genome shotgun (WGS) entry which is preliminary data.</text>
</comment>
<gene>
    <name evidence="4" type="ORF">DPX16_15993</name>
</gene>
<dbReference type="GO" id="GO:0030042">
    <property type="term" value="P:actin filament depolymerization"/>
    <property type="evidence" value="ECO:0007669"/>
    <property type="project" value="InterPro"/>
</dbReference>
<dbReference type="GO" id="GO:0015629">
    <property type="term" value="C:actin cytoskeleton"/>
    <property type="evidence" value="ECO:0007669"/>
    <property type="project" value="InterPro"/>
</dbReference>
<organism evidence="4 5">
    <name type="scientific">Anabarilius grahami</name>
    <name type="common">Kanglang fish</name>
    <name type="synonym">Barilius grahami</name>
    <dbReference type="NCBI Taxonomy" id="495550"/>
    <lineage>
        <taxon>Eukaryota</taxon>
        <taxon>Metazoa</taxon>
        <taxon>Chordata</taxon>
        <taxon>Craniata</taxon>
        <taxon>Vertebrata</taxon>
        <taxon>Euteleostomi</taxon>
        <taxon>Actinopterygii</taxon>
        <taxon>Neopterygii</taxon>
        <taxon>Teleostei</taxon>
        <taxon>Ostariophysi</taxon>
        <taxon>Cypriniformes</taxon>
        <taxon>Xenocyprididae</taxon>
        <taxon>Xenocypridinae</taxon>
        <taxon>Xenocypridinae incertae sedis</taxon>
        <taxon>Anabarilius</taxon>
    </lineage>
</organism>
<reference evidence="4 5" key="1">
    <citation type="submission" date="2018-10" db="EMBL/GenBank/DDBJ databases">
        <title>Genome assembly for a Yunnan-Guizhou Plateau 3E fish, Anabarilius grahami (Regan), and its evolutionary and genetic applications.</title>
        <authorList>
            <person name="Jiang W."/>
        </authorList>
    </citation>
    <scope>NUCLEOTIDE SEQUENCE [LARGE SCALE GENOMIC DNA]</scope>
    <source>
        <strain evidence="4">AG-KIZ</strain>
        <tissue evidence="4">Muscle</tissue>
    </source>
</reference>
<dbReference type="Pfam" id="PF00241">
    <property type="entry name" value="Cofilin_ADF"/>
    <property type="match status" value="1"/>
</dbReference>